<dbReference type="CDD" id="cd00118">
    <property type="entry name" value="LysM"/>
    <property type="match status" value="4"/>
</dbReference>
<feature type="domain" description="LysM" evidence="5">
    <location>
        <begin position="532"/>
        <end position="578"/>
    </location>
</feature>
<evidence type="ECO:0000256" key="2">
    <source>
        <dbReference type="ARBA" id="ARBA00023026"/>
    </source>
</evidence>
<feature type="chain" id="PRO_5034855053" description="LysM domain-containing protein" evidence="4">
    <location>
        <begin position="19"/>
        <end position="582"/>
    </location>
</feature>
<dbReference type="PROSITE" id="PS51782">
    <property type="entry name" value="LYSM"/>
    <property type="match status" value="5"/>
</dbReference>
<dbReference type="SUPFAM" id="SSF54106">
    <property type="entry name" value="LysM domain"/>
    <property type="match status" value="4"/>
</dbReference>
<evidence type="ECO:0000259" key="5">
    <source>
        <dbReference type="PROSITE" id="PS51782"/>
    </source>
</evidence>
<keyword evidence="1" id="KW-0147">Chitin-binding</keyword>
<dbReference type="EMBL" id="BBXM02000003">
    <property type="protein sequence ID" value="GIC88002.1"/>
    <property type="molecule type" value="Genomic_DNA"/>
</dbReference>
<feature type="compositionally biased region" description="Pro residues" evidence="3">
    <location>
        <begin position="510"/>
        <end position="521"/>
    </location>
</feature>
<dbReference type="InterPro" id="IPR036779">
    <property type="entry name" value="LysM_dom_sf"/>
</dbReference>
<protein>
    <recommendedName>
        <fullName evidence="5">LysM domain-containing protein</fullName>
    </recommendedName>
</protein>
<sequence length="582" mass="61881">MKPSLFSFVALVATPVVGQINLYQYGLNSSATLSAACSNALEATLQCDPYLYTLATIDHFGPLGNDTFQDQLCQSTCGISLTTYHNSVSEQCAKDPQPWDGIPAVWAGDILWATYNRTCLKDPKTGVYCTNEIGNIQTMLGETDTSLTTLSKDQLCAPCVLNLIQQMQATAYSNYNENHVADWAAIQQTCQTGALPTQVQPPATNITAVPGVDYSEPSNATCLSNNFYTTVAGDNIQAIAEAQGVPTGPLRTLNGIFPDGSNLLAGQVLCLPRKCQIYKVQANDTCASIASAYSISVVDIFTYNPTINRACSNLIADTNICIGPSGAQYTPTTIAGVTGTKTNQYATSTVAPDGPTASGTTTECGKYHKVVAGDTCEQISLQYSITTQLFMAINPSIGQDCSSLPPGVYYCVFPMQDWNSTAPNANTTTTSTYVTPPTATPTGTTQYCYLWHVVANGDQCSTLEAVYGISFSQLRTWNPQVNADCTNLLLGEAYCVKGDSGPTHTSVSPTPTPTSVPPPGPTQSGIPATCNKWVMQKDGVYCYDMAVSAGITLDQLYQWNPALNGDCSGLWAGYAYCIGVSG</sequence>
<keyword evidence="4" id="KW-0732">Signal</keyword>
<feature type="region of interest" description="Disordered" evidence="3">
    <location>
        <begin position="501"/>
        <end position="522"/>
    </location>
</feature>
<organism evidence="6 7">
    <name type="scientific">Aspergillus udagawae</name>
    <dbReference type="NCBI Taxonomy" id="91492"/>
    <lineage>
        <taxon>Eukaryota</taxon>
        <taxon>Fungi</taxon>
        <taxon>Dikarya</taxon>
        <taxon>Ascomycota</taxon>
        <taxon>Pezizomycotina</taxon>
        <taxon>Eurotiomycetes</taxon>
        <taxon>Eurotiomycetidae</taxon>
        <taxon>Eurotiales</taxon>
        <taxon>Aspergillaceae</taxon>
        <taxon>Aspergillus</taxon>
        <taxon>Aspergillus subgen. Fumigati</taxon>
    </lineage>
</organism>
<dbReference type="Pfam" id="PF01476">
    <property type="entry name" value="LysM"/>
    <property type="match status" value="4"/>
</dbReference>
<evidence type="ECO:0000256" key="1">
    <source>
        <dbReference type="ARBA" id="ARBA00022669"/>
    </source>
</evidence>
<feature type="domain" description="LysM" evidence="5">
    <location>
        <begin position="276"/>
        <end position="322"/>
    </location>
</feature>
<dbReference type="InterPro" id="IPR052210">
    <property type="entry name" value="LysM1-like"/>
</dbReference>
<proteinExistence type="predicted"/>
<evidence type="ECO:0000256" key="3">
    <source>
        <dbReference type="SAM" id="MobiDB-lite"/>
    </source>
</evidence>
<reference evidence="6" key="1">
    <citation type="journal article" date="2015" name="Genome Announc.">
        <title>Draft Genome Sequence of the Pathogenic Filamentous Fungus Aspergillus udagawae Strain IFM 46973T.</title>
        <authorList>
            <person name="Kusuya Y."/>
            <person name="Takahashi-Nakaguchi A."/>
            <person name="Takahashi H."/>
            <person name="Yaguchi T."/>
        </authorList>
    </citation>
    <scope>NUCLEOTIDE SEQUENCE</scope>
    <source>
        <strain evidence="6">IFM 46973</strain>
    </source>
</reference>
<evidence type="ECO:0000256" key="4">
    <source>
        <dbReference type="SAM" id="SignalP"/>
    </source>
</evidence>
<dbReference type="Proteomes" id="UP000036893">
    <property type="component" value="Unassembled WGS sequence"/>
</dbReference>
<dbReference type="GO" id="GO:0008061">
    <property type="term" value="F:chitin binding"/>
    <property type="evidence" value="ECO:0007669"/>
    <property type="project" value="UniProtKB-KW"/>
</dbReference>
<dbReference type="RefSeq" id="XP_043145268.1">
    <property type="nucleotide sequence ID" value="XM_043289333.1"/>
</dbReference>
<accession>A0A8E0UW30</accession>
<gene>
    <name evidence="6" type="ORF">Aud_004393</name>
</gene>
<dbReference type="Gene3D" id="3.10.350.10">
    <property type="entry name" value="LysM domain"/>
    <property type="match status" value="5"/>
</dbReference>
<feature type="signal peptide" evidence="4">
    <location>
        <begin position="1"/>
        <end position="18"/>
    </location>
</feature>
<dbReference type="PANTHER" id="PTHR34997">
    <property type="entry name" value="AM15"/>
    <property type="match status" value="1"/>
</dbReference>
<dbReference type="AlphaFoldDB" id="A0A8E0UW30"/>
<feature type="domain" description="LysM" evidence="5">
    <location>
        <begin position="366"/>
        <end position="412"/>
    </location>
</feature>
<evidence type="ECO:0000313" key="7">
    <source>
        <dbReference type="Proteomes" id="UP000036893"/>
    </source>
</evidence>
<keyword evidence="2" id="KW-0843">Virulence</keyword>
<evidence type="ECO:0000313" key="6">
    <source>
        <dbReference type="EMBL" id="GIC88002.1"/>
    </source>
</evidence>
<name>A0A8E0UW30_9EURO</name>
<comment type="caution">
    <text evidence="6">The sequence shown here is derived from an EMBL/GenBank/DDBJ whole genome shotgun (WGS) entry which is preliminary data.</text>
</comment>
<feature type="domain" description="LysM" evidence="5">
    <location>
        <begin position="226"/>
        <end position="271"/>
    </location>
</feature>
<reference evidence="6" key="2">
    <citation type="submission" date="2021-01" db="EMBL/GenBank/DDBJ databases">
        <title>Pan-genome distribution and transcriptional activeness of fungal secondary metabolism genes in Aspergillus section Fumigati.</title>
        <authorList>
            <person name="Takahashi H."/>
            <person name="Umemura M."/>
            <person name="Ninomiya A."/>
            <person name="Kusuya Y."/>
            <person name="Urayama S."/>
            <person name="Shimizu M."/>
            <person name="Watanabe A."/>
            <person name="Kamei K."/>
            <person name="Yaguchi T."/>
            <person name="Hagiwara D."/>
        </authorList>
    </citation>
    <scope>NUCLEOTIDE SEQUENCE</scope>
    <source>
        <strain evidence="6">IFM 46973</strain>
    </source>
</reference>
<feature type="domain" description="LysM" evidence="5">
    <location>
        <begin position="450"/>
        <end position="496"/>
    </location>
</feature>
<dbReference type="InterPro" id="IPR018392">
    <property type="entry name" value="LysM"/>
</dbReference>
<dbReference type="PANTHER" id="PTHR34997:SF16">
    <property type="entry name" value="LYSM DOMAIN-CONTAINING PROTEIN"/>
    <property type="match status" value="1"/>
</dbReference>
<dbReference type="GeneID" id="66991869"/>
<dbReference type="SMART" id="SM00257">
    <property type="entry name" value="LysM"/>
    <property type="match status" value="5"/>
</dbReference>